<dbReference type="EMBL" id="AE016795">
    <property type="protein sequence ID" value="AAO08617.1"/>
    <property type="molecule type" value="Genomic_DNA"/>
</dbReference>
<reference evidence="1 2" key="2">
    <citation type="journal article" date="2003" name="Infect. Immun.">
        <title>Characterization and pathogenic significance of Vibrio vulnificus antigens preferentially expressed in septicemic patients.</title>
        <authorList>
            <person name="Kim Y.R."/>
            <person name="Lee S.E."/>
            <person name="Kim C.M."/>
            <person name="Kim S.Y."/>
            <person name="Shin E.K."/>
            <person name="Shin D.H."/>
            <person name="Chung S.S."/>
            <person name="Choy H.E."/>
            <person name="Progulske-Fox A."/>
            <person name="Hillman J.D."/>
            <person name="Handfield M."/>
            <person name="Rhee J.H."/>
        </authorList>
    </citation>
    <scope>NUCLEOTIDE SEQUENCE [LARGE SCALE GENOMIC DNA]</scope>
    <source>
        <strain evidence="1 2">CMCP6</strain>
    </source>
</reference>
<sequence length="71" mass="8097">MFSLTQPRLQHISAEHICRGHVVSFEGNRHNASIVEWCKDNGANVIVKLVGEAPMLVSKDRRVSIFQTQFY</sequence>
<dbReference type="Proteomes" id="UP000002275">
    <property type="component" value="Chromosome I"/>
</dbReference>
<accession>A0A3Q0L194</accession>
<name>A0A3Q0L194_VIBVU</name>
<reference evidence="2" key="1">
    <citation type="submission" date="2002-12" db="EMBL/GenBank/DDBJ databases">
        <title>Complete genome sequence of Vibrio vulnificus CMCP6.</title>
        <authorList>
            <person name="Rhee J.H."/>
            <person name="Kim S.Y."/>
            <person name="Chung S.S."/>
            <person name="Kim J.J."/>
            <person name="Moon Y.H."/>
            <person name="Jeong H."/>
            <person name="Choy H.E."/>
        </authorList>
    </citation>
    <scope>NUCLEOTIDE SEQUENCE [LARGE SCALE GENOMIC DNA]</scope>
    <source>
        <strain evidence="2">CMCP6</strain>
    </source>
</reference>
<evidence type="ECO:0000313" key="1">
    <source>
        <dbReference type="EMBL" id="AAO08617.1"/>
    </source>
</evidence>
<dbReference type="KEGG" id="vvu:VV1_0077"/>
<reference evidence="1 2" key="3">
    <citation type="journal article" date="2011" name="Mol. Syst. Biol.">
        <title>Integrative genome-scale metabolic analysis of Vibrio vulnificus for drug targeting and discovery.</title>
        <authorList>
            <person name="Kim H.U."/>
            <person name="Kim S.Y."/>
            <person name="Jeong H."/>
            <person name="Kim T.Y."/>
            <person name="Kim J.J."/>
            <person name="Choy H.E."/>
            <person name="Yi K.Y."/>
            <person name="Rhee J.H."/>
            <person name="Lee S.Y."/>
        </authorList>
    </citation>
    <scope>NUCLEOTIDE SEQUENCE [LARGE SCALE GENOMIC DNA]</scope>
    <source>
        <strain evidence="1 2">CMCP6</strain>
    </source>
</reference>
<evidence type="ECO:0000313" key="2">
    <source>
        <dbReference type="Proteomes" id="UP000002275"/>
    </source>
</evidence>
<organism evidence="1 2">
    <name type="scientific">Vibrio vulnificus (strain CMCP6)</name>
    <dbReference type="NCBI Taxonomy" id="216895"/>
    <lineage>
        <taxon>Bacteria</taxon>
        <taxon>Pseudomonadati</taxon>
        <taxon>Pseudomonadota</taxon>
        <taxon>Gammaproteobacteria</taxon>
        <taxon>Vibrionales</taxon>
        <taxon>Vibrionaceae</taxon>
        <taxon>Vibrio</taxon>
    </lineage>
</organism>
<gene>
    <name evidence="1" type="ordered locus">VV1_0077</name>
</gene>
<dbReference type="AlphaFoldDB" id="A0A3Q0L194"/>
<dbReference type="RefSeq" id="WP_011078199.1">
    <property type="nucleotide sequence ID" value="NC_004459.3"/>
</dbReference>
<proteinExistence type="predicted"/>
<protein>
    <submittedName>
        <fullName evidence="1">Uncharacterized protein</fullName>
    </submittedName>
</protein>